<keyword evidence="4" id="KW-0963">Cytoplasm</keyword>
<organism evidence="13">
    <name type="scientific">hydrothermal vent metagenome</name>
    <dbReference type="NCBI Taxonomy" id="652676"/>
    <lineage>
        <taxon>unclassified sequences</taxon>
        <taxon>metagenomes</taxon>
        <taxon>ecological metagenomes</taxon>
    </lineage>
</organism>
<proteinExistence type="inferred from homology"/>
<evidence type="ECO:0000256" key="6">
    <source>
        <dbReference type="ARBA" id="ARBA00022741"/>
    </source>
</evidence>
<evidence type="ECO:0000256" key="8">
    <source>
        <dbReference type="ARBA" id="ARBA00022840"/>
    </source>
</evidence>
<dbReference type="GO" id="GO:0005524">
    <property type="term" value="F:ATP binding"/>
    <property type="evidence" value="ECO:0007669"/>
    <property type="project" value="UniProtKB-KW"/>
</dbReference>
<comment type="subcellular location">
    <subcellularLocation>
        <location evidence="2">Cytoplasm</location>
    </subcellularLocation>
</comment>
<keyword evidence="9" id="KW-0630">Potassium</keyword>
<dbReference type="Gene3D" id="3.30.420.40">
    <property type="match status" value="2"/>
</dbReference>
<evidence type="ECO:0000256" key="3">
    <source>
        <dbReference type="ARBA" id="ARBA00011738"/>
    </source>
</evidence>
<evidence type="ECO:0000256" key="5">
    <source>
        <dbReference type="ARBA" id="ARBA00022679"/>
    </source>
</evidence>
<dbReference type="AlphaFoldDB" id="A0A3B0S4C7"/>
<dbReference type="GO" id="GO:0015937">
    <property type="term" value="P:coenzyme A biosynthetic process"/>
    <property type="evidence" value="ECO:0007669"/>
    <property type="project" value="UniProtKB-KW"/>
</dbReference>
<dbReference type="Pfam" id="PF03309">
    <property type="entry name" value="Pan_kinase"/>
    <property type="match status" value="1"/>
</dbReference>
<evidence type="ECO:0000313" key="13">
    <source>
        <dbReference type="EMBL" id="VAV98712.1"/>
    </source>
</evidence>
<dbReference type="InterPro" id="IPR043129">
    <property type="entry name" value="ATPase_NBD"/>
</dbReference>
<dbReference type="NCBIfam" id="NF009844">
    <property type="entry name" value="PRK13318.1-2"/>
    <property type="match status" value="1"/>
</dbReference>
<dbReference type="NCBIfam" id="NF009848">
    <property type="entry name" value="PRK13318.1-6"/>
    <property type="match status" value="1"/>
</dbReference>
<keyword evidence="7 13" id="KW-0418">Kinase</keyword>
<dbReference type="GO" id="GO:0004594">
    <property type="term" value="F:pantothenate kinase activity"/>
    <property type="evidence" value="ECO:0007669"/>
    <property type="project" value="InterPro"/>
</dbReference>
<evidence type="ECO:0000256" key="1">
    <source>
        <dbReference type="ARBA" id="ARBA00001958"/>
    </source>
</evidence>
<comment type="cofactor">
    <cofactor evidence="1">
        <name>K(+)</name>
        <dbReference type="ChEBI" id="CHEBI:29103"/>
    </cofactor>
</comment>
<dbReference type="SUPFAM" id="SSF53067">
    <property type="entry name" value="Actin-like ATPase domain"/>
    <property type="match status" value="2"/>
</dbReference>
<evidence type="ECO:0000256" key="2">
    <source>
        <dbReference type="ARBA" id="ARBA00004496"/>
    </source>
</evidence>
<evidence type="ECO:0000256" key="7">
    <source>
        <dbReference type="ARBA" id="ARBA00022777"/>
    </source>
</evidence>
<gene>
    <name evidence="13" type="ORF">MNBD_ALPHA02-2216</name>
</gene>
<keyword evidence="5 13" id="KW-0808">Transferase</keyword>
<accession>A0A3B0S4C7</accession>
<dbReference type="NCBIfam" id="NF009855">
    <property type="entry name" value="PRK13321.1"/>
    <property type="match status" value="1"/>
</dbReference>
<sequence>MLLAIDAGNTNIVFAIHDGAELRHKWRISSSSSRTADEYMVWLTQLMNLENISPDNISGAIIATVVPQALFPLQLLCRRYFNCAALVVGEDDIELGLKVCLDNPKEVGADRLVNAVAAHKKYGGPMIIIDFGTATTFDIIDKAGNYFGGIISPGVNLSVEALHMAAAKLPRVAVERPEQVIGTGTVSAIQSGIFWGYVGLVEGVVKRIKVEFSETNPGQEMTVMATGGLAPLFRDEVVDIEIVDQELTTYGLFEIYSRNIAS</sequence>
<dbReference type="GO" id="GO:0005737">
    <property type="term" value="C:cytoplasm"/>
    <property type="evidence" value="ECO:0007669"/>
    <property type="project" value="UniProtKB-SubCell"/>
</dbReference>
<dbReference type="PANTHER" id="PTHR34265:SF1">
    <property type="entry name" value="TYPE III PANTOTHENATE KINASE"/>
    <property type="match status" value="1"/>
</dbReference>
<dbReference type="PANTHER" id="PTHR34265">
    <property type="entry name" value="TYPE III PANTOTHENATE KINASE"/>
    <property type="match status" value="1"/>
</dbReference>
<evidence type="ECO:0000256" key="9">
    <source>
        <dbReference type="ARBA" id="ARBA00022958"/>
    </source>
</evidence>
<keyword evidence="8" id="KW-0067">ATP-binding</keyword>
<dbReference type="NCBIfam" id="TIGR00671">
    <property type="entry name" value="baf"/>
    <property type="match status" value="1"/>
</dbReference>
<reference evidence="13" key="1">
    <citation type="submission" date="2018-06" db="EMBL/GenBank/DDBJ databases">
        <authorList>
            <person name="Zhirakovskaya E."/>
        </authorList>
    </citation>
    <scope>NUCLEOTIDE SEQUENCE</scope>
</reference>
<dbReference type="InterPro" id="IPR004619">
    <property type="entry name" value="Type_III_PanK"/>
</dbReference>
<keyword evidence="6" id="KW-0547">Nucleotide-binding</keyword>
<dbReference type="EMBL" id="UOED01000131">
    <property type="protein sequence ID" value="VAV98712.1"/>
    <property type="molecule type" value="Genomic_DNA"/>
</dbReference>
<evidence type="ECO:0000256" key="12">
    <source>
        <dbReference type="ARBA" id="ARBA00040883"/>
    </source>
</evidence>
<keyword evidence="10" id="KW-0173">Coenzyme A biosynthesis</keyword>
<evidence type="ECO:0000256" key="11">
    <source>
        <dbReference type="ARBA" id="ARBA00038036"/>
    </source>
</evidence>
<evidence type="ECO:0000256" key="10">
    <source>
        <dbReference type="ARBA" id="ARBA00022993"/>
    </source>
</evidence>
<dbReference type="CDD" id="cd24015">
    <property type="entry name" value="ASKHA_NBD_PanK-III"/>
    <property type="match status" value="1"/>
</dbReference>
<evidence type="ECO:0000256" key="4">
    <source>
        <dbReference type="ARBA" id="ARBA00022490"/>
    </source>
</evidence>
<comment type="subunit">
    <text evidence="3">Homodimer.</text>
</comment>
<protein>
    <recommendedName>
        <fullName evidence="12">Type III pantothenate kinase</fullName>
    </recommendedName>
</protein>
<dbReference type="HAMAP" id="MF_01274">
    <property type="entry name" value="Pantothen_kinase_3"/>
    <property type="match status" value="1"/>
</dbReference>
<name>A0A3B0S4C7_9ZZZZ</name>
<comment type="similarity">
    <text evidence="11">Belongs to the type III pantothenate kinase family.</text>
</comment>